<comment type="similarity">
    <text evidence="2 7">Belongs to the PhoU family.</text>
</comment>
<evidence type="ECO:0000313" key="9">
    <source>
        <dbReference type="EMBL" id="SDZ03527.1"/>
    </source>
</evidence>
<sequence>MTIRGHFVSELSTLKAEIMELGALAEDAFDMTLDAIRTKHDGKLDEVIENDKAINELELTINEKATLMIAKQQPVASDLRRIIVCLKVSSDLERMGDLSVDMAKAAKRLQDREDLAVFEKELLAIAAKAKVMVQSVLIAYRDANILEAQKIAAMDDEVDRAYGEFVKSLFEVVAVETGLTEQITQMAFISRYIERIADYCTNIAEWIIYEVNGKRFDLN</sequence>
<dbReference type="PANTHER" id="PTHR42930:SF3">
    <property type="entry name" value="PHOSPHATE-SPECIFIC TRANSPORT SYSTEM ACCESSORY PROTEIN PHOU"/>
    <property type="match status" value="1"/>
</dbReference>
<evidence type="ECO:0000256" key="7">
    <source>
        <dbReference type="PIRNR" id="PIRNR003107"/>
    </source>
</evidence>
<keyword evidence="6 7" id="KW-0592">Phosphate transport</keyword>
<keyword evidence="4 7" id="KW-0813">Transport</keyword>
<gene>
    <name evidence="9" type="ORF">SAMN05421736_105164</name>
</gene>
<dbReference type="Gene3D" id="1.20.58.220">
    <property type="entry name" value="Phosphate transport system protein phou homolog 2, domain 2"/>
    <property type="match status" value="1"/>
</dbReference>
<feature type="domain" description="PhoU" evidence="8">
    <location>
        <begin position="18"/>
        <end position="105"/>
    </location>
</feature>
<evidence type="ECO:0000256" key="4">
    <source>
        <dbReference type="ARBA" id="ARBA00022448"/>
    </source>
</evidence>
<comment type="subcellular location">
    <subcellularLocation>
        <location evidence="1 7">Cytoplasm</location>
    </subcellularLocation>
</comment>
<dbReference type="SUPFAM" id="SSF109755">
    <property type="entry name" value="PhoU-like"/>
    <property type="match status" value="1"/>
</dbReference>
<name>A0A1H3PR15_9BACI</name>
<organism evidence="9 10">
    <name type="scientific">Evansella caseinilytica</name>
    <dbReference type="NCBI Taxonomy" id="1503961"/>
    <lineage>
        <taxon>Bacteria</taxon>
        <taxon>Bacillati</taxon>
        <taxon>Bacillota</taxon>
        <taxon>Bacilli</taxon>
        <taxon>Bacillales</taxon>
        <taxon>Bacillaceae</taxon>
        <taxon>Evansella</taxon>
    </lineage>
</organism>
<comment type="function">
    <text evidence="7">Plays a role in the regulation of phosphate uptake.</text>
</comment>
<protein>
    <recommendedName>
        <fullName evidence="7">Phosphate-specific transport system accessory protein PhoU</fullName>
    </recommendedName>
</protein>
<dbReference type="GO" id="GO:0030643">
    <property type="term" value="P:intracellular phosphate ion homeostasis"/>
    <property type="evidence" value="ECO:0007669"/>
    <property type="project" value="InterPro"/>
</dbReference>
<dbReference type="Proteomes" id="UP000198935">
    <property type="component" value="Unassembled WGS sequence"/>
</dbReference>
<dbReference type="InterPro" id="IPR038078">
    <property type="entry name" value="PhoU-like_sf"/>
</dbReference>
<feature type="domain" description="PhoU" evidence="8">
    <location>
        <begin position="125"/>
        <end position="207"/>
    </location>
</feature>
<keyword evidence="5 7" id="KW-0963">Cytoplasm</keyword>
<proteinExistence type="inferred from homology"/>
<dbReference type="NCBIfam" id="TIGR02135">
    <property type="entry name" value="phoU_full"/>
    <property type="match status" value="1"/>
</dbReference>
<evidence type="ECO:0000256" key="5">
    <source>
        <dbReference type="ARBA" id="ARBA00022490"/>
    </source>
</evidence>
<evidence type="ECO:0000256" key="1">
    <source>
        <dbReference type="ARBA" id="ARBA00004496"/>
    </source>
</evidence>
<evidence type="ECO:0000256" key="2">
    <source>
        <dbReference type="ARBA" id="ARBA00008107"/>
    </source>
</evidence>
<dbReference type="Pfam" id="PF01895">
    <property type="entry name" value="PhoU"/>
    <property type="match status" value="2"/>
</dbReference>
<dbReference type="PANTHER" id="PTHR42930">
    <property type="entry name" value="PHOSPHATE-SPECIFIC TRANSPORT SYSTEM ACCESSORY PROTEIN PHOU"/>
    <property type="match status" value="1"/>
</dbReference>
<evidence type="ECO:0000313" key="10">
    <source>
        <dbReference type="Proteomes" id="UP000198935"/>
    </source>
</evidence>
<evidence type="ECO:0000256" key="6">
    <source>
        <dbReference type="ARBA" id="ARBA00022592"/>
    </source>
</evidence>
<dbReference type="PIRSF" id="PIRSF003107">
    <property type="entry name" value="PhoU"/>
    <property type="match status" value="1"/>
</dbReference>
<dbReference type="OrthoDB" id="9814256at2"/>
<keyword evidence="10" id="KW-1185">Reference proteome</keyword>
<dbReference type="FunFam" id="1.20.58.220:FF:000004">
    <property type="entry name" value="Phosphate-specific transport system accessory protein PhoU"/>
    <property type="match status" value="1"/>
</dbReference>
<dbReference type="InterPro" id="IPR026022">
    <property type="entry name" value="PhoU_dom"/>
</dbReference>
<dbReference type="GO" id="GO:0005737">
    <property type="term" value="C:cytoplasm"/>
    <property type="evidence" value="ECO:0007669"/>
    <property type="project" value="UniProtKB-SubCell"/>
</dbReference>
<dbReference type="EMBL" id="FNPI01000005">
    <property type="protein sequence ID" value="SDZ03527.1"/>
    <property type="molecule type" value="Genomic_DNA"/>
</dbReference>
<reference evidence="10" key="1">
    <citation type="submission" date="2016-10" db="EMBL/GenBank/DDBJ databases">
        <authorList>
            <person name="Varghese N."/>
            <person name="Submissions S."/>
        </authorList>
    </citation>
    <scope>NUCLEOTIDE SEQUENCE [LARGE SCALE GENOMIC DNA]</scope>
    <source>
        <strain evidence="10">SP</strain>
    </source>
</reference>
<evidence type="ECO:0000259" key="8">
    <source>
        <dbReference type="Pfam" id="PF01895"/>
    </source>
</evidence>
<dbReference type="STRING" id="1503961.SAMN05421736_105164"/>
<dbReference type="GO" id="GO:0045936">
    <property type="term" value="P:negative regulation of phosphate metabolic process"/>
    <property type="evidence" value="ECO:0007669"/>
    <property type="project" value="InterPro"/>
</dbReference>
<dbReference type="InterPro" id="IPR028366">
    <property type="entry name" value="PhoU"/>
</dbReference>
<accession>A0A1H3PR15</accession>
<comment type="subunit">
    <text evidence="3 7">Homodimer.</text>
</comment>
<dbReference type="AlphaFoldDB" id="A0A1H3PR15"/>
<dbReference type="GO" id="GO:0006817">
    <property type="term" value="P:phosphate ion transport"/>
    <property type="evidence" value="ECO:0007669"/>
    <property type="project" value="UniProtKB-KW"/>
</dbReference>
<evidence type="ECO:0000256" key="3">
    <source>
        <dbReference type="ARBA" id="ARBA00011738"/>
    </source>
</evidence>